<reference evidence="2" key="1">
    <citation type="submission" date="2018-11" db="EMBL/GenBank/DDBJ databases">
        <authorList>
            <consortium name="Pathogen Informatics"/>
        </authorList>
    </citation>
    <scope>NUCLEOTIDE SEQUENCE</scope>
</reference>
<evidence type="ECO:0000256" key="1">
    <source>
        <dbReference type="SAM" id="MobiDB-lite"/>
    </source>
</evidence>
<protein>
    <submittedName>
        <fullName evidence="2">Uncharacterized protein</fullName>
    </submittedName>
</protein>
<gene>
    <name evidence="2" type="ORF">PXEA_LOCUS20790</name>
</gene>
<accession>A0A3S5AEP3</accession>
<proteinExistence type="predicted"/>
<sequence length="153" mass="17778">MRCGHKMYRLVDNRSRCAPVRRPSFEVEPTVRQQLHRRNRDSSRSPQTGLRRRVKVYISVRQSHLIWLYCTCQQFAQALRQKSCSSRLATVLGSLSKTYSPDGGWPSARRLGTIILPGPYYKPPPNRPTDRPTDRLGRPARLVVSLEKCHFFR</sequence>
<organism evidence="2 3">
    <name type="scientific">Protopolystoma xenopodis</name>
    <dbReference type="NCBI Taxonomy" id="117903"/>
    <lineage>
        <taxon>Eukaryota</taxon>
        <taxon>Metazoa</taxon>
        <taxon>Spiralia</taxon>
        <taxon>Lophotrochozoa</taxon>
        <taxon>Platyhelminthes</taxon>
        <taxon>Monogenea</taxon>
        <taxon>Polyopisthocotylea</taxon>
        <taxon>Polystomatidea</taxon>
        <taxon>Polystomatidae</taxon>
        <taxon>Protopolystoma</taxon>
    </lineage>
</organism>
<evidence type="ECO:0000313" key="2">
    <source>
        <dbReference type="EMBL" id="VEL27350.1"/>
    </source>
</evidence>
<evidence type="ECO:0000313" key="3">
    <source>
        <dbReference type="Proteomes" id="UP000784294"/>
    </source>
</evidence>
<dbReference type="EMBL" id="CAAALY010086651">
    <property type="protein sequence ID" value="VEL27350.1"/>
    <property type="molecule type" value="Genomic_DNA"/>
</dbReference>
<dbReference type="Proteomes" id="UP000784294">
    <property type="component" value="Unassembled WGS sequence"/>
</dbReference>
<dbReference type="AlphaFoldDB" id="A0A3S5AEP3"/>
<feature type="region of interest" description="Disordered" evidence="1">
    <location>
        <begin position="28"/>
        <end position="48"/>
    </location>
</feature>
<comment type="caution">
    <text evidence="2">The sequence shown here is derived from an EMBL/GenBank/DDBJ whole genome shotgun (WGS) entry which is preliminary data.</text>
</comment>
<keyword evidence="3" id="KW-1185">Reference proteome</keyword>
<name>A0A3S5AEP3_9PLAT</name>